<protein>
    <submittedName>
        <fullName evidence="6">AraC family transcriptional regulator</fullName>
    </submittedName>
</protein>
<dbReference type="Gene3D" id="2.60.120.10">
    <property type="entry name" value="Jelly Rolls"/>
    <property type="match status" value="1"/>
</dbReference>
<evidence type="ECO:0000313" key="6">
    <source>
        <dbReference type="EMBL" id="MEI6001483.1"/>
    </source>
</evidence>
<evidence type="ECO:0000256" key="1">
    <source>
        <dbReference type="ARBA" id="ARBA00023015"/>
    </source>
</evidence>
<evidence type="ECO:0000256" key="2">
    <source>
        <dbReference type="ARBA" id="ARBA00023125"/>
    </source>
</evidence>
<dbReference type="InterPro" id="IPR032783">
    <property type="entry name" value="AraC_lig"/>
</dbReference>
<dbReference type="InterPro" id="IPR011051">
    <property type="entry name" value="RmlC_Cupin_sf"/>
</dbReference>
<feature type="domain" description="HTH araC/xylS-type" evidence="5">
    <location>
        <begin position="214"/>
        <end position="312"/>
    </location>
</feature>
<dbReference type="PANTHER" id="PTHR46796">
    <property type="entry name" value="HTH-TYPE TRANSCRIPTIONAL ACTIVATOR RHAS-RELATED"/>
    <property type="match status" value="1"/>
</dbReference>
<keyword evidence="3" id="KW-0804">Transcription</keyword>
<dbReference type="PROSITE" id="PS01124">
    <property type="entry name" value="HTH_ARAC_FAMILY_2"/>
    <property type="match status" value="1"/>
</dbReference>
<keyword evidence="2" id="KW-0238">DNA-binding</keyword>
<dbReference type="PANTHER" id="PTHR46796:SF7">
    <property type="entry name" value="ARAC FAMILY TRANSCRIPTIONAL REGULATOR"/>
    <property type="match status" value="1"/>
</dbReference>
<evidence type="ECO:0000313" key="7">
    <source>
        <dbReference type="Proteomes" id="UP001386437"/>
    </source>
</evidence>
<sequence>MDPLPESADPLGEALHFLRMSGTFYCRSEFTAPWALELPPFAHSLMFHVVTSGACLLEVEGAGQCVLRPGDLALVPHGAGHRLTSAAGVPAAQLFDLPRVAVSARYEILRYGQGGEPTTMICALVRFDHPAAQQLIRLLPKLIRVDTWQSPETEWIQSTLRFIAAEAHQQNPGGETVITRLADILVIQAIRAWIAQAPDAQTGWLGALRDGQIGRAIAMIHRDPASNWTVAALADRVSMSRSAFSARFTQLVGEPAMHYAVRWKMQAALTQLQETDASLTALATRLGYDSDAAFSRAFKRVVGVSPGAARRAARTHAEMPPVNGFDDDAMPIRYGKTMRPPDAQ</sequence>
<accession>A0ABU8J1I8</accession>
<dbReference type="InterPro" id="IPR018060">
    <property type="entry name" value="HTH_AraC"/>
</dbReference>
<keyword evidence="1" id="KW-0805">Transcription regulation</keyword>
<dbReference type="SMART" id="SM00342">
    <property type="entry name" value="HTH_ARAC"/>
    <property type="match status" value="1"/>
</dbReference>
<name>A0ABU8J1I8_9BURK</name>
<comment type="caution">
    <text evidence="6">The sequence shown here is derived from an EMBL/GenBank/DDBJ whole genome shotgun (WGS) entry which is preliminary data.</text>
</comment>
<feature type="region of interest" description="Disordered" evidence="4">
    <location>
        <begin position="319"/>
        <end position="344"/>
    </location>
</feature>
<evidence type="ECO:0000259" key="5">
    <source>
        <dbReference type="PROSITE" id="PS01124"/>
    </source>
</evidence>
<dbReference type="InterPro" id="IPR009057">
    <property type="entry name" value="Homeodomain-like_sf"/>
</dbReference>
<dbReference type="SUPFAM" id="SSF51182">
    <property type="entry name" value="RmlC-like cupins"/>
    <property type="match status" value="1"/>
</dbReference>
<dbReference type="Gene3D" id="1.10.10.60">
    <property type="entry name" value="Homeodomain-like"/>
    <property type="match status" value="1"/>
</dbReference>
<dbReference type="EMBL" id="JACFYJ010000075">
    <property type="protein sequence ID" value="MEI6001483.1"/>
    <property type="molecule type" value="Genomic_DNA"/>
</dbReference>
<keyword evidence="7" id="KW-1185">Reference proteome</keyword>
<dbReference type="InterPro" id="IPR018062">
    <property type="entry name" value="HTH_AraC-typ_CS"/>
</dbReference>
<dbReference type="RefSeq" id="WP_336601203.1">
    <property type="nucleotide sequence ID" value="NZ_JACFYJ010000075.1"/>
</dbReference>
<dbReference type="InterPro" id="IPR050204">
    <property type="entry name" value="AraC_XylS_family_regulators"/>
</dbReference>
<gene>
    <name evidence="6" type="ORF">H3V53_31300</name>
</gene>
<proteinExistence type="predicted"/>
<dbReference type="Pfam" id="PF12852">
    <property type="entry name" value="Cupin_6"/>
    <property type="match status" value="1"/>
</dbReference>
<evidence type="ECO:0000256" key="3">
    <source>
        <dbReference type="ARBA" id="ARBA00023163"/>
    </source>
</evidence>
<organism evidence="6 7">
    <name type="scientific">Paraburkholderia bengalensis</name>
    <dbReference type="NCBI Taxonomy" id="2747562"/>
    <lineage>
        <taxon>Bacteria</taxon>
        <taxon>Pseudomonadati</taxon>
        <taxon>Pseudomonadota</taxon>
        <taxon>Betaproteobacteria</taxon>
        <taxon>Burkholderiales</taxon>
        <taxon>Burkholderiaceae</taxon>
        <taxon>Paraburkholderia</taxon>
    </lineage>
</organism>
<reference evidence="6 7" key="1">
    <citation type="journal article" date="2022" name="Arch. Microbiol.">
        <title>Paraburkholderia bengalensis sp. nov. isolated from roots of Oryza sativa, IR64.</title>
        <authorList>
            <person name="Nag P."/>
            <person name="Mondal N."/>
            <person name="Sarkar J."/>
            <person name="Das S."/>
        </authorList>
    </citation>
    <scope>NUCLEOTIDE SEQUENCE [LARGE SCALE GENOMIC DNA]</scope>
    <source>
        <strain evidence="6 7">IR64_4_BI</strain>
    </source>
</reference>
<dbReference type="PROSITE" id="PS00041">
    <property type="entry name" value="HTH_ARAC_FAMILY_1"/>
    <property type="match status" value="1"/>
</dbReference>
<dbReference type="Pfam" id="PF12833">
    <property type="entry name" value="HTH_18"/>
    <property type="match status" value="1"/>
</dbReference>
<dbReference type="InterPro" id="IPR014710">
    <property type="entry name" value="RmlC-like_jellyroll"/>
</dbReference>
<dbReference type="SUPFAM" id="SSF46689">
    <property type="entry name" value="Homeodomain-like"/>
    <property type="match status" value="2"/>
</dbReference>
<dbReference type="Proteomes" id="UP001386437">
    <property type="component" value="Unassembled WGS sequence"/>
</dbReference>
<evidence type="ECO:0000256" key="4">
    <source>
        <dbReference type="SAM" id="MobiDB-lite"/>
    </source>
</evidence>